<dbReference type="Proteomes" id="UP000553776">
    <property type="component" value="Unassembled WGS sequence"/>
</dbReference>
<evidence type="ECO:0000313" key="3">
    <source>
        <dbReference type="Proteomes" id="UP000553776"/>
    </source>
</evidence>
<feature type="signal peptide" evidence="1">
    <location>
        <begin position="1"/>
        <end position="22"/>
    </location>
</feature>
<dbReference type="AlphaFoldDB" id="A0A841U8M0"/>
<dbReference type="RefSeq" id="WP_185139309.1">
    <property type="nucleotide sequence ID" value="NZ_JACJVR010000127.1"/>
</dbReference>
<gene>
    <name evidence="2" type="ORF">H7B90_28585</name>
</gene>
<organism evidence="2 3">
    <name type="scientific">Cohnella xylanilytica</name>
    <dbReference type="NCBI Taxonomy" id="557555"/>
    <lineage>
        <taxon>Bacteria</taxon>
        <taxon>Bacillati</taxon>
        <taxon>Bacillota</taxon>
        <taxon>Bacilli</taxon>
        <taxon>Bacillales</taxon>
        <taxon>Paenibacillaceae</taxon>
        <taxon>Cohnella</taxon>
    </lineage>
</organism>
<comment type="caution">
    <text evidence="2">The sequence shown here is derived from an EMBL/GenBank/DDBJ whole genome shotgun (WGS) entry which is preliminary data.</text>
</comment>
<evidence type="ECO:0000256" key="1">
    <source>
        <dbReference type="SAM" id="SignalP"/>
    </source>
</evidence>
<sequence length="169" mass="19452">MRKLTWGIMLAAICLVPLQAVVADENRYEPAERGQDVQTVYITGLDRHDGHTYLTVDTIQWYEGEEANKIFREREQDPEMTEAPDGYYIVNDEVDLHTYELAPGAEVRMQYYNRTGDWSTADVSWNERIDAAKFAGLFTPQDAELMEGFPYHLTVKDGKIVKIVQQFVP</sequence>
<accession>A0A841U8M0</accession>
<protein>
    <submittedName>
        <fullName evidence="2">Uncharacterized protein</fullName>
    </submittedName>
</protein>
<evidence type="ECO:0000313" key="2">
    <source>
        <dbReference type="EMBL" id="MBB6695358.1"/>
    </source>
</evidence>
<reference evidence="2 3" key="1">
    <citation type="submission" date="2020-08" db="EMBL/GenBank/DDBJ databases">
        <title>Cohnella phylogeny.</title>
        <authorList>
            <person name="Dunlap C."/>
        </authorList>
    </citation>
    <scope>NUCLEOTIDE SEQUENCE [LARGE SCALE GENOMIC DNA]</scope>
    <source>
        <strain evidence="2 3">DSM 25239</strain>
    </source>
</reference>
<feature type="chain" id="PRO_5038505174" evidence="1">
    <location>
        <begin position="23"/>
        <end position="169"/>
    </location>
</feature>
<keyword evidence="1" id="KW-0732">Signal</keyword>
<proteinExistence type="predicted"/>
<name>A0A841U8M0_9BACL</name>
<dbReference type="EMBL" id="JACJVR010000127">
    <property type="protein sequence ID" value="MBB6695358.1"/>
    <property type="molecule type" value="Genomic_DNA"/>
</dbReference>
<keyword evidence="3" id="KW-1185">Reference proteome</keyword>